<keyword evidence="2" id="KW-1185">Reference proteome</keyword>
<feature type="non-terminal residue" evidence="1">
    <location>
        <position position="1"/>
    </location>
</feature>
<evidence type="ECO:0000313" key="1">
    <source>
        <dbReference type="EMBL" id="EUC32496.1"/>
    </source>
</evidence>
<dbReference type="EMBL" id="KI964632">
    <property type="protein sequence ID" value="EUC32496.1"/>
    <property type="molecule type" value="Genomic_DNA"/>
</dbReference>
<dbReference type="GeneID" id="19154603"/>
<proteinExistence type="predicted"/>
<organism evidence="1 2">
    <name type="scientific">Cochliobolus carbonum (strain 26-R-13)</name>
    <name type="common">Maize leaf spot fungus</name>
    <name type="synonym">Bipolaris zeicola</name>
    <dbReference type="NCBI Taxonomy" id="930089"/>
    <lineage>
        <taxon>Eukaryota</taxon>
        <taxon>Fungi</taxon>
        <taxon>Dikarya</taxon>
        <taxon>Ascomycota</taxon>
        <taxon>Pezizomycotina</taxon>
        <taxon>Dothideomycetes</taxon>
        <taxon>Pleosporomycetidae</taxon>
        <taxon>Pleosporales</taxon>
        <taxon>Pleosporineae</taxon>
        <taxon>Pleosporaceae</taxon>
        <taxon>Bipolaris</taxon>
    </lineage>
</organism>
<dbReference type="HOGENOM" id="CLU_2145429_0_0_1"/>
<dbReference type="RefSeq" id="XP_007713232.1">
    <property type="nucleotide sequence ID" value="XM_007715042.1"/>
</dbReference>
<dbReference type="KEGG" id="bze:COCCADRAFT_98568"/>
<dbReference type="Proteomes" id="UP000053841">
    <property type="component" value="Unassembled WGS sequence"/>
</dbReference>
<gene>
    <name evidence="1" type="ORF">COCCADRAFT_98568</name>
</gene>
<dbReference type="AlphaFoldDB" id="W6YM60"/>
<name>W6YM60_COCC2</name>
<reference evidence="1 2" key="1">
    <citation type="journal article" date="2013" name="PLoS Genet.">
        <title>Comparative genome structure, secondary metabolite, and effector coding capacity across Cochliobolus pathogens.</title>
        <authorList>
            <person name="Condon B.J."/>
            <person name="Leng Y."/>
            <person name="Wu D."/>
            <person name="Bushley K.E."/>
            <person name="Ohm R.A."/>
            <person name="Otillar R."/>
            <person name="Martin J."/>
            <person name="Schackwitz W."/>
            <person name="Grimwood J."/>
            <person name="MohdZainudin N."/>
            <person name="Xue C."/>
            <person name="Wang R."/>
            <person name="Manning V.A."/>
            <person name="Dhillon B."/>
            <person name="Tu Z.J."/>
            <person name="Steffenson B.J."/>
            <person name="Salamov A."/>
            <person name="Sun H."/>
            <person name="Lowry S."/>
            <person name="LaButti K."/>
            <person name="Han J."/>
            <person name="Copeland A."/>
            <person name="Lindquist E."/>
            <person name="Barry K."/>
            <person name="Schmutz J."/>
            <person name="Baker S.E."/>
            <person name="Ciuffetti L.M."/>
            <person name="Grigoriev I.V."/>
            <person name="Zhong S."/>
            <person name="Turgeon B.G."/>
        </authorList>
    </citation>
    <scope>NUCLEOTIDE SEQUENCE [LARGE SCALE GENOMIC DNA]</scope>
    <source>
        <strain evidence="1 2">26-R-13</strain>
    </source>
</reference>
<dbReference type="OrthoDB" id="10318609at2759"/>
<sequence>LRHTSIYMRIYGRMYNCLLNASMTWFASALDPHPTLSLHNYSIRSTLTGTFDTQTNYSNVTRNQIFQAYSSLQYIVRGPCAGTNTHAIDMQVKEKLCAAFDAAKRDCKHFHA</sequence>
<evidence type="ECO:0000313" key="2">
    <source>
        <dbReference type="Proteomes" id="UP000053841"/>
    </source>
</evidence>
<protein>
    <submittedName>
        <fullName evidence="1">Uncharacterized protein</fullName>
    </submittedName>
</protein>
<accession>W6YM60</accession>